<keyword evidence="2" id="KW-0503">Monooxygenase</keyword>
<gene>
    <name evidence="2" type="primary">tcmH</name>
    <name evidence="2" type="ORF">LF1_06850</name>
</gene>
<dbReference type="EC" id="1.13.12.21" evidence="2"/>
<dbReference type="EMBL" id="VRLW01000001">
    <property type="protein sequence ID" value="KAA1258170.1"/>
    <property type="molecule type" value="Genomic_DNA"/>
</dbReference>
<dbReference type="SUPFAM" id="SSF54909">
    <property type="entry name" value="Dimeric alpha+beta barrel"/>
    <property type="match status" value="1"/>
</dbReference>
<evidence type="ECO:0000259" key="1">
    <source>
        <dbReference type="PROSITE" id="PS51725"/>
    </source>
</evidence>
<dbReference type="Pfam" id="PF03992">
    <property type="entry name" value="ABM"/>
    <property type="match status" value="1"/>
</dbReference>
<keyword evidence="2" id="KW-0560">Oxidoreductase</keyword>
<proteinExistence type="predicted"/>
<dbReference type="OrthoDB" id="1494517at2"/>
<dbReference type="RefSeq" id="WP_068258832.1">
    <property type="nucleotide sequence ID" value="NZ_LWSK01000007.1"/>
</dbReference>
<sequence>MSTISVDQSVMTLVNCFSVDPAKADELMAVLVEATESVMRHIPGFVSANLHMAEDKRHVVNYAQWRSRADFDAMLARDDAREHMGKAASLCNGFTPVICHVVHAESRASS</sequence>
<dbReference type="InterPro" id="IPR007138">
    <property type="entry name" value="ABM_dom"/>
</dbReference>
<comment type="caution">
    <text evidence="2">The sequence shown here is derived from an EMBL/GenBank/DDBJ whole genome shotgun (WGS) entry which is preliminary data.</text>
</comment>
<dbReference type="PROSITE" id="PS51725">
    <property type="entry name" value="ABM"/>
    <property type="match status" value="1"/>
</dbReference>
<evidence type="ECO:0000313" key="3">
    <source>
        <dbReference type="Proteomes" id="UP000322699"/>
    </source>
</evidence>
<feature type="domain" description="ABM" evidence="1">
    <location>
        <begin position="11"/>
        <end position="101"/>
    </location>
</feature>
<dbReference type="Gene3D" id="3.30.70.100">
    <property type="match status" value="1"/>
</dbReference>
<reference evidence="2 3" key="1">
    <citation type="submission" date="2019-08" db="EMBL/GenBank/DDBJ databases">
        <title>Deep-cultivation of Planctomycetes and their phenomic and genomic characterization uncovers novel biology.</title>
        <authorList>
            <person name="Wiegand S."/>
            <person name="Jogler M."/>
            <person name="Boedeker C."/>
            <person name="Pinto D."/>
            <person name="Vollmers J."/>
            <person name="Rivas-Marin E."/>
            <person name="Kohn T."/>
            <person name="Peeters S.H."/>
            <person name="Heuer A."/>
            <person name="Rast P."/>
            <person name="Oberbeckmann S."/>
            <person name="Bunk B."/>
            <person name="Jeske O."/>
            <person name="Meyerdierks A."/>
            <person name="Storesund J.E."/>
            <person name="Kallscheuer N."/>
            <person name="Luecker S."/>
            <person name="Lage O.M."/>
            <person name="Pohl T."/>
            <person name="Merkel B.J."/>
            <person name="Hornburger P."/>
            <person name="Mueller R.-W."/>
            <person name="Bruemmer F."/>
            <person name="Labrenz M."/>
            <person name="Spormann A.M."/>
            <person name="Op Den Camp H."/>
            <person name="Overmann J."/>
            <person name="Amann R."/>
            <person name="Jetten M.S.M."/>
            <person name="Mascher T."/>
            <person name="Medema M.H."/>
            <person name="Devos D.P."/>
            <person name="Kaster A.-K."/>
            <person name="Ovreas L."/>
            <person name="Rohde M."/>
            <person name="Galperin M.Y."/>
            <person name="Jogler C."/>
        </authorList>
    </citation>
    <scope>NUCLEOTIDE SEQUENCE [LARGE SCALE GENOMIC DNA]</scope>
    <source>
        <strain evidence="2 3">LF1</strain>
    </source>
</reference>
<name>A0A5B1CF02_9BACT</name>
<dbReference type="Proteomes" id="UP000322699">
    <property type="component" value="Unassembled WGS sequence"/>
</dbReference>
<dbReference type="AlphaFoldDB" id="A0A5B1CF02"/>
<evidence type="ECO:0000313" key="2">
    <source>
        <dbReference type="EMBL" id="KAA1258170.1"/>
    </source>
</evidence>
<organism evidence="2 3">
    <name type="scientific">Rubripirellula obstinata</name>
    <dbReference type="NCBI Taxonomy" id="406547"/>
    <lineage>
        <taxon>Bacteria</taxon>
        <taxon>Pseudomonadati</taxon>
        <taxon>Planctomycetota</taxon>
        <taxon>Planctomycetia</taxon>
        <taxon>Pirellulales</taxon>
        <taxon>Pirellulaceae</taxon>
        <taxon>Rubripirellula</taxon>
    </lineage>
</organism>
<dbReference type="GO" id="GO:0004497">
    <property type="term" value="F:monooxygenase activity"/>
    <property type="evidence" value="ECO:0007669"/>
    <property type="project" value="UniProtKB-KW"/>
</dbReference>
<keyword evidence="3" id="KW-1185">Reference proteome</keyword>
<dbReference type="InterPro" id="IPR011008">
    <property type="entry name" value="Dimeric_a/b-barrel"/>
</dbReference>
<accession>A0A5B1CF02</accession>
<protein>
    <submittedName>
        <fullName evidence="2">Tetracenomycin-F1 monooxygenase</fullName>
        <ecNumber evidence="2">1.13.12.21</ecNumber>
    </submittedName>
</protein>